<dbReference type="Proteomes" id="UP000054558">
    <property type="component" value="Unassembled WGS sequence"/>
</dbReference>
<evidence type="ECO:0000313" key="3">
    <source>
        <dbReference type="Proteomes" id="UP000054558"/>
    </source>
</evidence>
<proteinExistence type="predicted"/>
<gene>
    <name evidence="2" type="ORF">KFL_004910010</name>
</gene>
<organism evidence="2 3">
    <name type="scientific">Klebsormidium nitens</name>
    <name type="common">Green alga</name>
    <name type="synonym">Ulothrix nitens</name>
    <dbReference type="NCBI Taxonomy" id="105231"/>
    <lineage>
        <taxon>Eukaryota</taxon>
        <taxon>Viridiplantae</taxon>
        <taxon>Streptophyta</taxon>
        <taxon>Klebsormidiophyceae</taxon>
        <taxon>Klebsormidiales</taxon>
        <taxon>Klebsormidiaceae</taxon>
        <taxon>Klebsormidium</taxon>
    </lineage>
</organism>
<reference evidence="2 3" key="1">
    <citation type="journal article" date="2014" name="Nat. Commun.">
        <title>Klebsormidium flaccidum genome reveals primary factors for plant terrestrial adaptation.</title>
        <authorList>
            <person name="Hori K."/>
            <person name="Maruyama F."/>
            <person name="Fujisawa T."/>
            <person name="Togashi T."/>
            <person name="Yamamoto N."/>
            <person name="Seo M."/>
            <person name="Sato S."/>
            <person name="Yamada T."/>
            <person name="Mori H."/>
            <person name="Tajima N."/>
            <person name="Moriyama T."/>
            <person name="Ikeuchi M."/>
            <person name="Watanabe M."/>
            <person name="Wada H."/>
            <person name="Kobayashi K."/>
            <person name="Saito M."/>
            <person name="Masuda T."/>
            <person name="Sasaki-Sekimoto Y."/>
            <person name="Mashiguchi K."/>
            <person name="Awai K."/>
            <person name="Shimojima M."/>
            <person name="Masuda S."/>
            <person name="Iwai M."/>
            <person name="Nobusawa T."/>
            <person name="Narise T."/>
            <person name="Kondo S."/>
            <person name="Saito H."/>
            <person name="Sato R."/>
            <person name="Murakawa M."/>
            <person name="Ihara Y."/>
            <person name="Oshima-Yamada Y."/>
            <person name="Ohtaka K."/>
            <person name="Satoh M."/>
            <person name="Sonobe K."/>
            <person name="Ishii M."/>
            <person name="Ohtani R."/>
            <person name="Kanamori-Sato M."/>
            <person name="Honoki R."/>
            <person name="Miyazaki D."/>
            <person name="Mochizuki H."/>
            <person name="Umetsu J."/>
            <person name="Higashi K."/>
            <person name="Shibata D."/>
            <person name="Kamiya Y."/>
            <person name="Sato N."/>
            <person name="Nakamura Y."/>
            <person name="Tabata S."/>
            <person name="Ida S."/>
            <person name="Kurokawa K."/>
            <person name="Ohta H."/>
        </authorList>
    </citation>
    <scope>NUCLEOTIDE SEQUENCE [LARGE SCALE GENOMIC DNA]</scope>
    <source>
        <strain evidence="2 3">NIES-2285</strain>
    </source>
</reference>
<protein>
    <submittedName>
        <fullName evidence="2">Uncharacterized protein</fullName>
    </submittedName>
</protein>
<dbReference type="OrthoDB" id="89176at2759"/>
<dbReference type="AlphaFoldDB" id="A0A1Y1IEW7"/>
<dbReference type="Pfam" id="PF01947">
    <property type="entry name" value="Rv2949c-like"/>
    <property type="match status" value="1"/>
</dbReference>
<dbReference type="SUPFAM" id="SSF64288">
    <property type="entry name" value="Chorismate lyase-like"/>
    <property type="match status" value="1"/>
</dbReference>
<feature type="region of interest" description="Disordered" evidence="1">
    <location>
        <begin position="13"/>
        <end position="35"/>
    </location>
</feature>
<evidence type="ECO:0000313" key="2">
    <source>
        <dbReference type="EMBL" id="GAQ89143.1"/>
    </source>
</evidence>
<feature type="non-terminal residue" evidence="2">
    <location>
        <position position="231"/>
    </location>
</feature>
<dbReference type="EMBL" id="DF237440">
    <property type="protein sequence ID" value="GAQ89143.1"/>
    <property type="molecule type" value="Genomic_DNA"/>
</dbReference>
<dbReference type="Gene3D" id="3.40.1410.10">
    <property type="entry name" value="Chorismate lyase-like"/>
    <property type="match status" value="1"/>
</dbReference>
<dbReference type="InterPro" id="IPR002800">
    <property type="entry name" value="Rv2949c-like"/>
</dbReference>
<accession>A0A1Y1IEW7</accession>
<evidence type="ECO:0000256" key="1">
    <source>
        <dbReference type="SAM" id="MobiDB-lite"/>
    </source>
</evidence>
<dbReference type="InterPro" id="IPR028978">
    <property type="entry name" value="Chorismate_lyase_/UTRA_dom_sf"/>
</dbReference>
<sequence length="231" mass="25458">MVSQRATAVAQHSTFGSLKAAPPCQHAPSQQAKSVPNHKRSLLLLSSFAALVQAPLAPDSRSWHQHTDPLPEQGVMQDQFRGVLGAAGPIRNTAMLSSQQELQSRRRASGKGFLWFVRRFFLSDQELQLSDLRPLQPLLDPHALATASWHAVEPLYEEHADTCMSDNSLRALLPPAWHMMLLSDGSVTRHLQLLTGTKTAADCFEMRHVGHSTQGLPAGTELIEGPRVQRQ</sequence>
<keyword evidence="3" id="KW-1185">Reference proteome</keyword>
<name>A0A1Y1IEW7_KLENI</name>